<evidence type="ECO:0000256" key="2">
    <source>
        <dbReference type="ARBA" id="ARBA00022723"/>
    </source>
</evidence>
<feature type="domain" description="DAPG hydrolase PhiG" evidence="6">
    <location>
        <begin position="48"/>
        <end position="261"/>
    </location>
</feature>
<comment type="similarity">
    <text evidence="5">Belongs to the DAPG/phloretin hydrolase family.</text>
</comment>
<evidence type="ECO:0000256" key="4">
    <source>
        <dbReference type="ARBA" id="ARBA00022833"/>
    </source>
</evidence>
<keyword evidence="8" id="KW-1185">Reference proteome</keyword>
<gene>
    <name evidence="7" type="ORF">RB602_02135</name>
</gene>
<evidence type="ECO:0000256" key="1">
    <source>
        <dbReference type="ARBA" id="ARBA00001947"/>
    </source>
</evidence>
<dbReference type="GO" id="GO:0016787">
    <property type="term" value="F:hydrolase activity"/>
    <property type="evidence" value="ECO:0007669"/>
    <property type="project" value="UniProtKB-KW"/>
</dbReference>
<sequence>MALQNLGYSDQELAEGPYAEFYNPEIGAMQEQVKEALLARNQAHELFPPVEEAASMVEPGYWPVETGYTRAPDSAIRVFCLTKMPRVTPAMWDWWFGWHGCEARRYKLWHPKAHIEAKWADGRDDEAYIGRTSLITEYLGPNIAKAGISFLPPSAMCFDERRLAAQGEVVVCARVGMPGSPLKAGWLLHQLRPVEGGSEMRSRMWMGGANSAIGEDPGALARGAIRMLRPVASTLLPDPAELLVHNAQEMAHLAGFLPELHARFGPEAKRQAA</sequence>
<proteinExistence type="inferred from homology"/>
<dbReference type="KEGG" id="acoa:RB602_02135"/>
<evidence type="ECO:0000313" key="8">
    <source>
        <dbReference type="Proteomes" id="UP001302429"/>
    </source>
</evidence>
<protein>
    <recommendedName>
        <fullName evidence="6">DAPG hydrolase PhiG domain-containing protein</fullName>
    </recommendedName>
</protein>
<dbReference type="Proteomes" id="UP001302429">
    <property type="component" value="Chromosome"/>
</dbReference>
<keyword evidence="3" id="KW-0378">Hydrolase</keyword>
<reference evidence="7 8" key="1">
    <citation type="submission" date="2023-10" db="EMBL/GenBank/DDBJ databases">
        <title>Complete genome sequence of a Sphingomonadaceae bacterium.</title>
        <authorList>
            <person name="Yan C."/>
        </authorList>
    </citation>
    <scope>NUCLEOTIDE SEQUENCE [LARGE SCALE GENOMIC DNA]</scope>
    <source>
        <strain evidence="7 8">SCSIO 66989</strain>
    </source>
</reference>
<organism evidence="7 8">
    <name type="scientific">Alterisphingorhabdus coralli</name>
    <dbReference type="NCBI Taxonomy" id="3071408"/>
    <lineage>
        <taxon>Bacteria</taxon>
        <taxon>Pseudomonadati</taxon>
        <taxon>Pseudomonadota</taxon>
        <taxon>Alphaproteobacteria</taxon>
        <taxon>Sphingomonadales</taxon>
        <taxon>Sphingomonadaceae</taxon>
        <taxon>Alterisphingorhabdus (ex Yan et al. 2024)</taxon>
    </lineage>
</organism>
<dbReference type="AlphaFoldDB" id="A0AA97FAJ4"/>
<dbReference type="GO" id="GO:0046872">
    <property type="term" value="F:metal ion binding"/>
    <property type="evidence" value="ECO:0007669"/>
    <property type="project" value="UniProtKB-KW"/>
</dbReference>
<accession>A0AA97FAJ4</accession>
<comment type="cofactor">
    <cofactor evidence="1">
        <name>Zn(2+)</name>
        <dbReference type="ChEBI" id="CHEBI:29105"/>
    </cofactor>
</comment>
<keyword evidence="2" id="KW-0479">Metal-binding</keyword>
<dbReference type="RefSeq" id="WP_317082537.1">
    <property type="nucleotide sequence ID" value="NZ_CP136594.1"/>
</dbReference>
<evidence type="ECO:0000313" key="7">
    <source>
        <dbReference type="EMBL" id="WOE75535.1"/>
    </source>
</evidence>
<keyword evidence="4" id="KW-0862">Zinc</keyword>
<evidence type="ECO:0000256" key="5">
    <source>
        <dbReference type="ARBA" id="ARBA00023459"/>
    </source>
</evidence>
<name>A0AA97FAJ4_9SPHN</name>
<evidence type="ECO:0000259" key="6">
    <source>
        <dbReference type="Pfam" id="PF18089"/>
    </source>
</evidence>
<evidence type="ECO:0000256" key="3">
    <source>
        <dbReference type="ARBA" id="ARBA00022801"/>
    </source>
</evidence>
<dbReference type="InterPro" id="IPR041526">
    <property type="entry name" value="DAPG_hydrolase"/>
</dbReference>
<dbReference type="EMBL" id="CP136594">
    <property type="protein sequence ID" value="WOE75535.1"/>
    <property type="molecule type" value="Genomic_DNA"/>
</dbReference>
<dbReference type="Pfam" id="PF18089">
    <property type="entry name" value="DAPG_hydrolase"/>
    <property type="match status" value="1"/>
</dbReference>